<protein>
    <submittedName>
        <fullName evidence="1">Cyclase family protein</fullName>
        <ecNumber evidence="1">3.5.-.-</ecNumber>
    </submittedName>
</protein>
<dbReference type="EMBL" id="JBETME010000008">
    <property type="protein sequence ID" value="MES4992460.1"/>
    <property type="molecule type" value="Genomic_DNA"/>
</dbReference>
<accession>A0ABD5LKW5</accession>
<dbReference type="Proteomes" id="UP001438189">
    <property type="component" value="Unassembled WGS sequence"/>
</dbReference>
<gene>
    <name evidence="1" type="ORF">ABVB70_19180</name>
</gene>
<name>A0ABD5LKW5_AGRRD</name>
<dbReference type="Pfam" id="PF04199">
    <property type="entry name" value="Cyclase"/>
    <property type="match status" value="1"/>
</dbReference>
<dbReference type="InterPro" id="IPR037175">
    <property type="entry name" value="KFase_sf"/>
</dbReference>
<dbReference type="EC" id="3.5.-.-" evidence="1"/>
<comment type="caution">
    <text evidence="1">The sequence shown here is derived from an EMBL/GenBank/DDBJ whole genome shotgun (WGS) entry which is preliminary data.</text>
</comment>
<sequence>MPEKTGFSKAQELRMSQVLAGSPSNWGRWGDDDEVGALNFLTNTEVLRASRAVRQGKVFTCGEVIGNPKGDPMWPGRIPTKRETVIDKNSYIKGDMPTLPGGAEFTDDRIEMFLQASTQFDALGHVWYDDQLYNGYPASETNGGLKKASILPIAERGVVGRGILLDMAAYKDKFALDKGDLLGLEDILGCAEKQGVTIEKHDILCLRIGFLQLLYVQGPEVFYKDFMEPGLTYSAELVDWFYQMEIPCLATDTISNETELDPEIGVQIPLHCALMRNLGIAFNEICNFEALAKDCHADGQWDFLYAAAPLKVREATGAPLNILAVK</sequence>
<evidence type="ECO:0000313" key="1">
    <source>
        <dbReference type="EMBL" id="MES4992460.1"/>
    </source>
</evidence>
<proteinExistence type="predicted"/>
<organism evidence="1 2">
    <name type="scientific">Agrobacterium radiobacter</name>
    <dbReference type="NCBI Taxonomy" id="362"/>
    <lineage>
        <taxon>Bacteria</taxon>
        <taxon>Pseudomonadati</taxon>
        <taxon>Pseudomonadota</taxon>
        <taxon>Alphaproteobacteria</taxon>
        <taxon>Hyphomicrobiales</taxon>
        <taxon>Rhizobiaceae</taxon>
        <taxon>Rhizobium/Agrobacterium group</taxon>
        <taxon>Agrobacterium</taxon>
        <taxon>Agrobacterium tumefaciens complex</taxon>
    </lineage>
</organism>
<dbReference type="AlphaFoldDB" id="A0ABD5LKW5"/>
<dbReference type="PANTHER" id="PTHR34861:SF10">
    <property type="entry name" value="CYCLASE"/>
    <property type="match status" value="1"/>
</dbReference>
<reference evidence="1 2" key="1">
    <citation type="submission" date="2024-06" db="EMBL/GenBank/DDBJ databases">
        <title>Genome sequencing of Agrobacterium spp. from tobacco in Serbia.</title>
        <authorList>
            <person name="Ilicic R.J."/>
            <person name="Studholme D.J."/>
            <person name="Jelusic A."/>
            <person name="Barac G."/>
            <person name="Bagi F."/>
            <person name="Popovic Milovanovic T."/>
        </authorList>
    </citation>
    <scope>NUCLEOTIDE SEQUENCE [LARGE SCALE GENOMIC DNA]</scope>
    <source>
        <strain evidence="1 2">DA1</strain>
    </source>
</reference>
<dbReference type="InterPro" id="IPR007325">
    <property type="entry name" value="KFase/CYL"/>
</dbReference>
<dbReference type="SUPFAM" id="SSF102198">
    <property type="entry name" value="Putative cyclase"/>
    <property type="match status" value="1"/>
</dbReference>
<dbReference type="RefSeq" id="WP_353574415.1">
    <property type="nucleotide sequence ID" value="NZ_JBETME010000008.1"/>
</dbReference>
<keyword evidence="1" id="KW-0378">Hydrolase</keyword>
<dbReference type="GO" id="GO:0016787">
    <property type="term" value="F:hydrolase activity"/>
    <property type="evidence" value="ECO:0007669"/>
    <property type="project" value="UniProtKB-KW"/>
</dbReference>
<dbReference type="PANTHER" id="PTHR34861">
    <property type="match status" value="1"/>
</dbReference>
<evidence type="ECO:0000313" key="2">
    <source>
        <dbReference type="Proteomes" id="UP001438189"/>
    </source>
</evidence>
<dbReference type="Gene3D" id="3.50.30.50">
    <property type="entry name" value="Putative cyclase"/>
    <property type="match status" value="1"/>
</dbReference>